<organism evidence="1 2">
    <name type="scientific">Pseudomonas citronellolis</name>
    <dbReference type="NCBI Taxonomy" id="53408"/>
    <lineage>
        <taxon>Bacteria</taxon>
        <taxon>Pseudomonadati</taxon>
        <taxon>Pseudomonadota</taxon>
        <taxon>Gammaproteobacteria</taxon>
        <taxon>Pseudomonadales</taxon>
        <taxon>Pseudomonadaceae</taxon>
        <taxon>Pseudomonas</taxon>
    </lineage>
</organism>
<comment type="caution">
    <text evidence="1">The sequence shown here is derived from an EMBL/GenBank/DDBJ whole genome shotgun (WGS) entry which is preliminary data.</text>
</comment>
<dbReference type="EMBL" id="JARJLR010000233">
    <property type="protein sequence ID" value="MDF3842749.1"/>
    <property type="molecule type" value="Genomic_DNA"/>
</dbReference>
<evidence type="ECO:0000313" key="2">
    <source>
        <dbReference type="Proteomes" id="UP001220662"/>
    </source>
</evidence>
<protein>
    <submittedName>
        <fullName evidence="1">Uncharacterized protein</fullName>
    </submittedName>
</protein>
<proteinExistence type="predicted"/>
<evidence type="ECO:0000313" key="1">
    <source>
        <dbReference type="EMBL" id="MDF3842749.1"/>
    </source>
</evidence>
<sequence length="85" mass="9426">MSADLKVVQFQREGWRDAVQALESVIEQLKSGDLSPCEIGALAMMGENGQVEIFGFGPKADDLQVLAMFRLGEASWMDYVLSRED</sequence>
<dbReference type="RefSeq" id="WP_043270573.1">
    <property type="nucleotide sequence ID" value="NZ_JARJLR010000233.1"/>
</dbReference>
<dbReference type="AlphaFoldDB" id="A0AAW6P7J0"/>
<name>A0AAW6P7J0_9PSED</name>
<dbReference type="Proteomes" id="UP001220662">
    <property type="component" value="Unassembled WGS sequence"/>
</dbReference>
<accession>A0AAW6P7J0</accession>
<gene>
    <name evidence="1" type="ORF">P3W55_13615</name>
</gene>
<reference evidence="1" key="1">
    <citation type="submission" date="2023-03" db="EMBL/GenBank/DDBJ databases">
        <title>Draft assemblies of triclosan tolerant bacteria isolated from returned activated sludge.</title>
        <authorList>
            <person name="Van Hamelsveld S."/>
        </authorList>
    </citation>
    <scope>NUCLEOTIDE SEQUENCE</scope>
    <source>
        <strain evidence="1">GW210015_S63</strain>
    </source>
</reference>